<evidence type="ECO:0000313" key="1">
    <source>
        <dbReference type="EnsemblMetazoa" id="G3592.1:cds"/>
    </source>
</evidence>
<evidence type="ECO:0000313" key="2">
    <source>
        <dbReference type="Proteomes" id="UP000005408"/>
    </source>
</evidence>
<dbReference type="Proteomes" id="UP000005408">
    <property type="component" value="Unassembled WGS sequence"/>
</dbReference>
<dbReference type="EnsemblMetazoa" id="G3592.1">
    <property type="protein sequence ID" value="G3592.1:cds"/>
    <property type="gene ID" value="G3592"/>
</dbReference>
<name>A0A8W8MY58_MAGGI</name>
<reference evidence="1" key="1">
    <citation type="submission" date="2022-08" db="UniProtKB">
        <authorList>
            <consortium name="EnsemblMetazoa"/>
        </authorList>
    </citation>
    <scope>IDENTIFICATION</scope>
    <source>
        <strain evidence="1">05x7-T-G4-1.051#20</strain>
    </source>
</reference>
<accession>A0A8W8MY58</accession>
<dbReference type="AlphaFoldDB" id="A0A8W8MY58"/>
<proteinExistence type="predicted"/>
<keyword evidence="2" id="KW-1185">Reference proteome</keyword>
<protein>
    <submittedName>
        <fullName evidence="1">Uncharacterized protein</fullName>
    </submittedName>
</protein>
<organism evidence="1 2">
    <name type="scientific">Magallana gigas</name>
    <name type="common">Pacific oyster</name>
    <name type="synonym">Crassostrea gigas</name>
    <dbReference type="NCBI Taxonomy" id="29159"/>
    <lineage>
        <taxon>Eukaryota</taxon>
        <taxon>Metazoa</taxon>
        <taxon>Spiralia</taxon>
        <taxon>Lophotrochozoa</taxon>
        <taxon>Mollusca</taxon>
        <taxon>Bivalvia</taxon>
        <taxon>Autobranchia</taxon>
        <taxon>Pteriomorphia</taxon>
        <taxon>Ostreida</taxon>
        <taxon>Ostreoidea</taxon>
        <taxon>Ostreidae</taxon>
        <taxon>Magallana</taxon>
    </lineage>
</organism>
<sequence>MRHQERMERCQKLDGPTVSHLTQPLDVGVFGPMKEMFNKECQLYMEKNPGIHITKYQVAEITARPYMRAMPPENLTSAFRKIGIHPINKDMIPDFDIAPSLIYNQHDVTHLSLSYPPTASSAEPHRQNEEV</sequence>